<reference evidence="2" key="1">
    <citation type="submission" date="2016-07" db="EMBL/GenBank/DDBJ databases">
        <title>Nontailed viruses are major unrecognized killers of bacteria in the ocean.</title>
        <authorList>
            <person name="Kauffman K."/>
            <person name="Hussain F."/>
            <person name="Yang J."/>
            <person name="Arevalo P."/>
            <person name="Brown J."/>
            <person name="Cutler M."/>
            <person name="Kelly L."/>
            <person name="Polz M.F."/>
        </authorList>
    </citation>
    <scope>NUCLEOTIDE SEQUENCE [LARGE SCALE GENOMIC DNA]</scope>
    <source>
        <strain evidence="2">10N.222.48.A2</strain>
    </source>
</reference>
<evidence type="ECO:0000313" key="2">
    <source>
        <dbReference type="Proteomes" id="UP000235579"/>
    </source>
</evidence>
<proteinExistence type="predicted"/>
<gene>
    <name evidence="1" type="ORF">BCS92_02230</name>
</gene>
<evidence type="ECO:0000313" key="1">
    <source>
        <dbReference type="EMBL" id="PMP09965.1"/>
    </source>
</evidence>
<sequence length="72" mass="7856">MPIDTDSILRQMTIESLSTRCDSVTDTVALAKLKVSLEAIVNHGIKPIESAKEASETPSNVVLLSQSIQFKR</sequence>
<comment type="caution">
    <text evidence="1">The sequence shown here is derived from an EMBL/GenBank/DDBJ whole genome shotgun (WGS) entry which is preliminary data.</text>
</comment>
<dbReference type="AlphaFoldDB" id="A0A2N7NCU4"/>
<accession>A0A2N7NCU4</accession>
<protein>
    <submittedName>
        <fullName evidence="1">Uncharacterized protein</fullName>
    </submittedName>
</protein>
<dbReference type="EMBL" id="MDBP01000080">
    <property type="protein sequence ID" value="PMP09965.1"/>
    <property type="molecule type" value="Genomic_DNA"/>
</dbReference>
<dbReference type="Proteomes" id="UP000235579">
    <property type="component" value="Unassembled WGS sequence"/>
</dbReference>
<organism evidence="1 2">
    <name type="scientific">Vibrio tasmaniensis</name>
    <dbReference type="NCBI Taxonomy" id="212663"/>
    <lineage>
        <taxon>Bacteria</taxon>
        <taxon>Pseudomonadati</taxon>
        <taxon>Pseudomonadota</taxon>
        <taxon>Gammaproteobacteria</taxon>
        <taxon>Vibrionales</taxon>
        <taxon>Vibrionaceae</taxon>
        <taxon>Vibrio</taxon>
    </lineage>
</organism>
<name>A0A2N7NCU4_9VIBR</name>